<sequence>MNARLRHFLPFLSWPRPTASQLRADGFAGLTVGLMLLPQAIAYAALAGMPLQTGLYSAILPLVVATLFASSTRLGVGPTALSSLMVFAALAPMAEPGSAQWVMLAIWLALLAGMMQIALGLARMDWLMGVITMPVLSGFTQASALLIMASQVPALTGIPREAWQHISSAGQLWHTLQRVDAGALLFGAAGIAMLRLTRRYGAAIPWAALLLGLGALVSYGTDYAARGGAVVGDLQVQLHGLQWPGWPGVAALAELALPALVIALMSFVEVATSAKTEHALAATQWRAAQDLIAQGLAKISSGLSGGFSTSASLSRSAINHYAGAVSGWSNLICAAVVAIAALWLTPLLRHVPLALLAAVVVTGVMGLIRPRVFRQYWSFSRMEAMIALSTLGVTLATAPHLHWGVLAGLLLNLIYFMYQRLHPRIIEVGVYPEDGRLRDRHLWGLPPLSAHVLALRLDAGLDFATAAALEQRVTTAWEANPQLHSLCLVASSINNIDATGLETLYHLRTLVAKRKGKLYLSGMKLPLEQRLQEAGFLADTNLVQVLKTDAQTIEVLTQLDRAGKPVQMVNVQHPHP</sequence>
<reference evidence="7 8" key="1">
    <citation type="submission" date="2015-05" db="EMBL/GenBank/DDBJ databases">
        <title>Draft genome sequence of Lampropedia sp. CT6, isolated from the microbial mat of a hot water spring, located at Manikaran, India.</title>
        <authorList>
            <person name="Tripathi C."/>
            <person name="Rani P."/>
            <person name="Mahato N.K."/>
            <person name="Lal R."/>
        </authorList>
    </citation>
    <scope>NUCLEOTIDE SEQUENCE [LARGE SCALE GENOMIC DNA]</scope>
    <source>
        <strain evidence="7 8">CT6</strain>
    </source>
</reference>
<dbReference type="GO" id="GO:0055085">
    <property type="term" value="P:transmembrane transport"/>
    <property type="evidence" value="ECO:0007669"/>
    <property type="project" value="InterPro"/>
</dbReference>
<keyword evidence="3 5" id="KW-1133">Transmembrane helix</keyword>
<dbReference type="InterPro" id="IPR002645">
    <property type="entry name" value="STAS_dom"/>
</dbReference>
<feature type="transmembrane region" description="Helical" evidence="5">
    <location>
        <begin position="245"/>
        <end position="268"/>
    </location>
</feature>
<dbReference type="RefSeq" id="WP_046740505.1">
    <property type="nucleotide sequence ID" value="NZ_LBNQ01000009.1"/>
</dbReference>
<gene>
    <name evidence="7" type="ORF">AAV94_01300</name>
</gene>
<accession>A0A0U1Q2V1</accession>
<dbReference type="OrthoDB" id="9769739at2"/>
<dbReference type="InterPro" id="IPR036513">
    <property type="entry name" value="STAS_dom_sf"/>
</dbReference>
<evidence type="ECO:0000259" key="6">
    <source>
        <dbReference type="PROSITE" id="PS50801"/>
    </source>
</evidence>
<evidence type="ECO:0000313" key="7">
    <source>
        <dbReference type="EMBL" id="KKW69070.1"/>
    </source>
</evidence>
<proteinExistence type="predicted"/>
<keyword evidence="2 5" id="KW-0812">Transmembrane</keyword>
<feature type="transmembrane region" description="Helical" evidence="5">
    <location>
        <begin position="51"/>
        <end position="69"/>
    </location>
</feature>
<evidence type="ECO:0000256" key="2">
    <source>
        <dbReference type="ARBA" id="ARBA00022692"/>
    </source>
</evidence>
<feature type="transmembrane region" description="Helical" evidence="5">
    <location>
        <begin position="26"/>
        <end position="45"/>
    </location>
</feature>
<feature type="transmembrane region" description="Helical" evidence="5">
    <location>
        <begin position="172"/>
        <end position="194"/>
    </location>
</feature>
<name>A0A0U1Q2V1_9BURK</name>
<keyword evidence="8" id="KW-1185">Reference proteome</keyword>
<keyword evidence="4 5" id="KW-0472">Membrane</keyword>
<dbReference type="Pfam" id="PF01740">
    <property type="entry name" value="STAS"/>
    <property type="match status" value="1"/>
</dbReference>
<dbReference type="PATRIC" id="fig|1610491.3.peg.268"/>
<evidence type="ECO:0000256" key="3">
    <source>
        <dbReference type="ARBA" id="ARBA00022989"/>
    </source>
</evidence>
<dbReference type="STRING" id="1610491.AAV94_01300"/>
<dbReference type="Gene3D" id="3.30.750.24">
    <property type="entry name" value="STAS domain"/>
    <property type="match status" value="1"/>
</dbReference>
<dbReference type="InterPro" id="IPR011547">
    <property type="entry name" value="SLC26A/SulP_dom"/>
</dbReference>
<dbReference type="Pfam" id="PF00916">
    <property type="entry name" value="Sulfate_transp"/>
    <property type="match status" value="1"/>
</dbReference>
<feature type="transmembrane region" description="Helical" evidence="5">
    <location>
        <begin position="321"/>
        <end position="344"/>
    </location>
</feature>
<evidence type="ECO:0000256" key="5">
    <source>
        <dbReference type="SAM" id="Phobius"/>
    </source>
</evidence>
<evidence type="ECO:0000313" key="8">
    <source>
        <dbReference type="Proteomes" id="UP000050580"/>
    </source>
</evidence>
<organism evidence="7 8">
    <name type="scientific">Lampropedia cohaerens</name>
    <dbReference type="NCBI Taxonomy" id="1610491"/>
    <lineage>
        <taxon>Bacteria</taxon>
        <taxon>Pseudomonadati</taxon>
        <taxon>Pseudomonadota</taxon>
        <taxon>Betaproteobacteria</taxon>
        <taxon>Burkholderiales</taxon>
        <taxon>Comamonadaceae</taxon>
        <taxon>Lampropedia</taxon>
    </lineage>
</organism>
<feature type="transmembrane region" description="Helical" evidence="5">
    <location>
        <begin position="206"/>
        <end position="225"/>
    </location>
</feature>
<dbReference type="PROSITE" id="PS50801">
    <property type="entry name" value="STAS"/>
    <property type="match status" value="1"/>
</dbReference>
<feature type="transmembrane region" description="Helical" evidence="5">
    <location>
        <begin position="126"/>
        <end position="152"/>
    </location>
</feature>
<dbReference type="SUPFAM" id="SSF52091">
    <property type="entry name" value="SpoIIaa-like"/>
    <property type="match status" value="1"/>
</dbReference>
<comment type="caution">
    <text evidence="7">The sequence shown here is derived from an EMBL/GenBank/DDBJ whole genome shotgun (WGS) entry which is preliminary data.</text>
</comment>
<dbReference type="AlphaFoldDB" id="A0A0U1Q2V1"/>
<dbReference type="Proteomes" id="UP000050580">
    <property type="component" value="Unassembled WGS sequence"/>
</dbReference>
<evidence type="ECO:0000256" key="1">
    <source>
        <dbReference type="ARBA" id="ARBA00004141"/>
    </source>
</evidence>
<dbReference type="GO" id="GO:0016020">
    <property type="term" value="C:membrane"/>
    <property type="evidence" value="ECO:0007669"/>
    <property type="project" value="UniProtKB-SubCell"/>
</dbReference>
<feature type="domain" description="STAS" evidence="6">
    <location>
        <begin position="452"/>
        <end position="556"/>
    </location>
</feature>
<dbReference type="EMBL" id="LBNQ01000009">
    <property type="protein sequence ID" value="KKW69070.1"/>
    <property type="molecule type" value="Genomic_DNA"/>
</dbReference>
<evidence type="ECO:0000256" key="4">
    <source>
        <dbReference type="ARBA" id="ARBA00023136"/>
    </source>
</evidence>
<dbReference type="CDD" id="cd07042">
    <property type="entry name" value="STAS_SulP_like_sulfate_transporter"/>
    <property type="match status" value="1"/>
</dbReference>
<dbReference type="PANTHER" id="PTHR11814">
    <property type="entry name" value="SULFATE TRANSPORTER"/>
    <property type="match status" value="1"/>
</dbReference>
<comment type="subcellular location">
    <subcellularLocation>
        <location evidence="1">Membrane</location>
        <topology evidence="1">Multi-pass membrane protein</topology>
    </subcellularLocation>
</comment>
<feature type="transmembrane region" description="Helical" evidence="5">
    <location>
        <begin position="350"/>
        <end position="369"/>
    </location>
</feature>
<dbReference type="InterPro" id="IPR001902">
    <property type="entry name" value="SLC26A/SulP_fam"/>
</dbReference>
<protein>
    <submittedName>
        <fullName evidence="7">Sulfate transporter</fullName>
    </submittedName>
</protein>
<feature type="transmembrane region" description="Helical" evidence="5">
    <location>
        <begin position="100"/>
        <end position="119"/>
    </location>
</feature>